<keyword evidence="2" id="KW-1185">Reference proteome</keyword>
<dbReference type="EMBL" id="OV651819">
    <property type="protein sequence ID" value="CAH1113493.1"/>
    <property type="molecule type" value="Genomic_DNA"/>
</dbReference>
<accession>A0A9P0DB34</accession>
<reference evidence="1" key="1">
    <citation type="submission" date="2022-01" db="EMBL/GenBank/DDBJ databases">
        <authorList>
            <person name="King R."/>
        </authorList>
    </citation>
    <scope>NUCLEOTIDE SEQUENCE</scope>
</reference>
<dbReference type="AlphaFoldDB" id="A0A9P0DB34"/>
<gene>
    <name evidence="1" type="ORF">PSYICH_LOCUS13114</name>
</gene>
<proteinExistence type="predicted"/>
<organism evidence="1 2">
    <name type="scientific">Psylliodes chrysocephalus</name>
    <dbReference type="NCBI Taxonomy" id="3402493"/>
    <lineage>
        <taxon>Eukaryota</taxon>
        <taxon>Metazoa</taxon>
        <taxon>Ecdysozoa</taxon>
        <taxon>Arthropoda</taxon>
        <taxon>Hexapoda</taxon>
        <taxon>Insecta</taxon>
        <taxon>Pterygota</taxon>
        <taxon>Neoptera</taxon>
        <taxon>Endopterygota</taxon>
        <taxon>Coleoptera</taxon>
        <taxon>Polyphaga</taxon>
        <taxon>Cucujiformia</taxon>
        <taxon>Chrysomeloidea</taxon>
        <taxon>Chrysomelidae</taxon>
        <taxon>Galerucinae</taxon>
        <taxon>Alticini</taxon>
        <taxon>Psylliodes</taxon>
    </lineage>
</organism>
<sequence length="117" mass="14075">MSFLFIRFFTKLNMEENKEYEAHRSPQKKKIKRYCAFSLEWEDMFEHVKKVDSEHGKCILCNVNLIVKLEGKRAIENHCNSQKHKNNVRGLQSSKLLSTFFVTKFLRKKMSFLLLKW</sequence>
<name>A0A9P0DB34_9CUCU</name>
<evidence type="ECO:0000313" key="1">
    <source>
        <dbReference type="EMBL" id="CAH1113493.1"/>
    </source>
</evidence>
<dbReference type="Proteomes" id="UP001153636">
    <property type="component" value="Chromosome 7"/>
</dbReference>
<evidence type="ECO:0000313" key="2">
    <source>
        <dbReference type="Proteomes" id="UP001153636"/>
    </source>
</evidence>
<protein>
    <submittedName>
        <fullName evidence="1">Uncharacterized protein</fullName>
    </submittedName>
</protein>